<organism evidence="1 2">
    <name type="scientific">Paramecium primaurelia</name>
    <dbReference type="NCBI Taxonomy" id="5886"/>
    <lineage>
        <taxon>Eukaryota</taxon>
        <taxon>Sar</taxon>
        <taxon>Alveolata</taxon>
        <taxon>Ciliophora</taxon>
        <taxon>Intramacronucleata</taxon>
        <taxon>Oligohymenophorea</taxon>
        <taxon>Peniculida</taxon>
        <taxon>Parameciidae</taxon>
        <taxon>Paramecium</taxon>
    </lineage>
</organism>
<dbReference type="AlphaFoldDB" id="A0A8S1QG19"/>
<accession>A0A8S1QG19</accession>
<proteinExistence type="predicted"/>
<dbReference type="EMBL" id="CAJJDM010000163">
    <property type="protein sequence ID" value="CAD8114154.1"/>
    <property type="molecule type" value="Genomic_DNA"/>
</dbReference>
<name>A0A8S1QG19_PARPR</name>
<sequence length="212" mass="25240">MITNKEPTFGRLLRFFQKNQLLWYQHIMRIISLLKHSLYSLINSHASCLRTRFNPITQKIELIGQAIIYYMCSKYLQLNNQIYLKQFGPVISLSGLSMHCLSLKLSDYLINLMIKLKNLENLYKNTFQIKKKQKFKLQVVQTQNIIKSQNQRKICKNQKLFNSRGSTYYSMQKVFCIEPIYLILQFESTSLFPYLKSFFKNKTSENYSKLII</sequence>
<protein>
    <submittedName>
        <fullName evidence="1">Uncharacterized protein</fullName>
    </submittedName>
</protein>
<evidence type="ECO:0000313" key="2">
    <source>
        <dbReference type="Proteomes" id="UP000688137"/>
    </source>
</evidence>
<evidence type="ECO:0000313" key="1">
    <source>
        <dbReference type="EMBL" id="CAD8114154.1"/>
    </source>
</evidence>
<comment type="caution">
    <text evidence="1">The sequence shown here is derived from an EMBL/GenBank/DDBJ whole genome shotgun (WGS) entry which is preliminary data.</text>
</comment>
<reference evidence="1" key="1">
    <citation type="submission" date="2021-01" db="EMBL/GenBank/DDBJ databases">
        <authorList>
            <consortium name="Genoscope - CEA"/>
            <person name="William W."/>
        </authorList>
    </citation>
    <scope>NUCLEOTIDE SEQUENCE</scope>
</reference>
<gene>
    <name evidence="1" type="ORF">PPRIM_AZ9-3.1.T1580053</name>
</gene>
<dbReference type="Proteomes" id="UP000688137">
    <property type="component" value="Unassembled WGS sequence"/>
</dbReference>
<keyword evidence="2" id="KW-1185">Reference proteome</keyword>